<proteinExistence type="predicted"/>
<organism evidence="1 2">
    <name type="scientific">Pisolithus tinctorius Marx 270</name>
    <dbReference type="NCBI Taxonomy" id="870435"/>
    <lineage>
        <taxon>Eukaryota</taxon>
        <taxon>Fungi</taxon>
        <taxon>Dikarya</taxon>
        <taxon>Basidiomycota</taxon>
        <taxon>Agaricomycotina</taxon>
        <taxon>Agaricomycetes</taxon>
        <taxon>Agaricomycetidae</taxon>
        <taxon>Boletales</taxon>
        <taxon>Sclerodermatineae</taxon>
        <taxon>Pisolithaceae</taxon>
        <taxon>Pisolithus</taxon>
    </lineage>
</organism>
<dbReference type="InterPro" id="IPR013078">
    <property type="entry name" value="His_Pase_superF_clade-1"/>
</dbReference>
<dbReference type="Pfam" id="PF00300">
    <property type="entry name" value="His_Phos_1"/>
    <property type="match status" value="1"/>
</dbReference>
<dbReference type="Gene3D" id="3.40.50.1240">
    <property type="entry name" value="Phosphoglycerate mutase-like"/>
    <property type="match status" value="1"/>
</dbReference>
<dbReference type="EMBL" id="KN832024">
    <property type="protein sequence ID" value="KIN97807.1"/>
    <property type="molecule type" value="Genomic_DNA"/>
</dbReference>
<evidence type="ECO:0000313" key="1">
    <source>
        <dbReference type="EMBL" id="KIN97807.1"/>
    </source>
</evidence>
<dbReference type="InterPro" id="IPR029033">
    <property type="entry name" value="His_PPase_superfam"/>
</dbReference>
<dbReference type="AlphaFoldDB" id="A0A0C3ILG9"/>
<dbReference type="OrthoDB" id="496981at2759"/>
<accession>A0A0C3ILG9</accession>
<dbReference type="InParanoid" id="A0A0C3ILG9"/>
<dbReference type="GO" id="GO:0016791">
    <property type="term" value="F:phosphatase activity"/>
    <property type="evidence" value="ECO:0007669"/>
    <property type="project" value="TreeGrafter"/>
</dbReference>
<name>A0A0C3ILG9_PISTI</name>
<evidence type="ECO:0000313" key="2">
    <source>
        <dbReference type="Proteomes" id="UP000054217"/>
    </source>
</evidence>
<dbReference type="CDD" id="cd07067">
    <property type="entry name" value="HP_PGM_like"/>
    <property type="match status" value="1"/>
</dbReference>
<dbReference type="GO" id="GO:0005737">
    <property type="term" value="C:cytoplasm"/>
    <property type="evidence" value="ECO:0007669"/>
    <property type="project" value="TreeGrafter"/>
</dbReference>
<dbReference type="HOGENOM" id="CLU_039184_0_0_1"/>
<dbReference type="PANTHER" id="PTHR48100:SF1">
    <property type="entry name" value="HISTIDINE PHOSPHATASE FAMILY PROTEIN-RELATED"/>
    <property type="match status" value="1"/>
</dbReference>
<gene>
    <name evidence="1" type="ORF">M404DRAFT_886376</name>
</gene>
<keyword evidence="2" id="KW-1185">Reference proteome</keyword>
<sequence length="295" mass="33799">MSPHRTYETVVGYFSQDDPKLAGGWIDQPLPPRFGLIDGSPESWYKFIASIQQLNIEAPSHVQYKVFFLGRHGEGYHNVAEEKYRKQAWDDYWSKLNGDGELTWGPDPDLTSRGEGQADQANEAWKTEVLHGLPFPEKLYCSPLTRTIRTSQRTFKDINADGRKTTIVENIREIIGVHTCDKRRTRTYINQTFPEYSIEDGFAEEDELWRPDIRETEADVDVRVKAALDMIFENDKEQCNAMFPLWLKGDENPCTVISITTHGGFFGSFLRVTNHQLVYLPTGGTYLYPCIISSS</sequence>
<dbReference type="InterPro" id="IPR050275">
    <property type="entry name" value="PGM_Phosphatase"/>
</dbReference>
<dbReference type="PANTHER" id="PTHR48100">
    <property type="entry name" value="BROAD-SPECIFICITY PHOSPHATASE YOR283W-RELATED"/>
    <property type="match status" value="1"/>
</dbReference>
<protein>
    <recommendedName>
        <fullName evidence="3">Phosphoglycerate mutase-like protein</fullName>
    </recommendedName>
</protein>
<dbReference type="Proteomes" id="UP000054217">
    <property type="component" value="Unassembled WGS sequence"/>
</dbReference>
<evidence type="ECO:0008006" key="3">
    <source>
        <dbReference type="Google" id="ProtNLM"/>
    </source>
</evidence>
<reference evidence="2" key="2">
    <citation type="submission" date="2015-01" db="EMBL/GenBank/DDBJ databases">
        <title>Evolutionary Origins and Diversification of the Mycorrhizal Mutualists.</title>
        <authorList>
            <consortium name="DOE Joint Genome Institute"/>
            <consortium name="Mycorrhizal Genomics Consortium"/>
            <person name="Kohler A."/>
            <person name="Kuo A."/>
            <person name="Nagy L.G."/>
            <person name="Floudas D."/>
            <person name="Copeland A."/>
            <person name="Barry K.W."/>
            <person name="Cichocki N."/>
            <person name="Veneault-Fourrey C."/>
            <person name="LaButti K."/>
            <person name="Lindquist E.A."/>
            <person name="Lipzen A."/>
            <person name="Lundell T."/>
            <person name="Morin E."/>
            <person name="Murat C."/>
            <person name="Riley R."/>
            <person name="Ohm R."/>
            <person name="Sun H."/>
            <person name="Tunlid A."/>
            <person name="Henrissat B."/>
            <person name="Grigoriev I.V."/>
            <person name="Hibbett D.S."/>
            <person name="Martin F."/>
        </authorList>
    </citation>
    <scope>NUCLEOTIDE SEQUENCE [LARGE SCALE GENOMIC DNA]</scope>
    <source>
        <strain evidence="2">Marx 270</strain>
    </source>
</reference>
<reference evidence="1 2" key="1">
    <citation type="submission" date="2014-04" db="EMBL/GenBank/DDBJ databases">
        <authorList>
            <consortium name="DOE Joint Genome Institute"/>
            <person name="Kuo A."/>
            <person name="Kohler A."/>
            <person name="Costa M.D."/>
            <person name="Nagy L.G."/>
            <person name="Floudas D."/>
            <person name="Copeland A."/>
            <person name="Barry K.W."/>
            <person name="Cichocki N."/>
            <person name="Veneault-Fourrey C."/>
            <person name="LaButti K."/>
            <person name="Lindquist E.A."/>
            <person name="Lipzen A."/>
            <person name="Lundell T."/>
            <person name="Morin E."/>
            <person name="Murat C."/>
            <person name="Sun H."/>
            <person name="Tunlid A."/>
            <person name="Henrissat B."/>
            <person name="Grigoriev I.V."/>
            <person name="Hibbett D.S."/>
            <person name="Martin F."/>
            <person name="Nordberg H.P."/>
            <person name="Cantor M.N."/>
            <person name="Hua S.X."/>
        </authorList>
    </citation>
    <scope>NUCLEOTIDE SEQUENCE [LARGE SCALE GENOMIC DNA]</scope>
    <source>
        <strain evidence="1 2">Marx 270</strain>
    </source>
</reference>
<dbReference type="FunCoup" id="A0A0C3ILG9">
    <property type="interactions" value="299"/>
</dbReference>
<dbReference type="SUPFAM" id="SSF53254">
    <property type="entry name" value="Phosphoglycerate mutase-like"/>
    <property type="match status" value="1"/>
</dbReference>